<reference evidence="3" key="1">
    <citation type="submission" date="2024-06" db="EMBL/GenBank/DDBJ databases">
        <title>Genome assembly of the Oeneis chryxus ivallda.</title>
        <authorList>
            <person name="MacDonald Z."/>
            <person name="Shaffer H.B."/>
            <person name="Gillespie T."/>
            <person name="Marimuthu M.P.A."/>
            <person name="Nguyen O."/>
            <person name="Fairbairn C.W."/>
            <person name="Seligmann W.E."/>
            <person name="Escalona M."/>
            <person name="Miller C."/>
            <person name="Toffelmier E."/>
        </authorList>
    </citation>
    <scope>NUCLEOTIDE SEQUENCE</scope>
    <source>
        <strain evidence="3">CCGP_102_HBS-TG_Oc004</strain>
    </source>
</reference>
<keyword evidence="1" id="KW-0175">Coiled coil</keyword>
<feature type="transmembrane region" description="Helical" evidence="2">
    <location>
        <begin position="166"/>
        <end position="183"/>
    </location>
</feature>
<protein>
    <submittedName>
        <fullName evidence="3">Uncharacterized protein</fullName>
    </submittedName>
</protein>
<dbReference type="AlphaFoldDB" id="A0AAU7YLZ3"/>
<proteinExistence type="predicted"/>
<organism evidence="3">
    <name type="scientific">Wolbachia endosymbiont of Oeneis ivallda</name>
    <dbReference type="NCBI Taxonomy" id="3171168"/>
    <lineage>
        <taxon>Bacteria</taxon>
        <taxon>Pseudomonadati</taxon>
        <taxon>Pseudomonadota</taxon>
        <taxon>Alphaproteobacteria</taxon>
        <taxon>Rickettsiales</taxon>
        <taxon>Anaplasmataceae</taxon>
        <taxon>Wolbachieae</taxon>
        <taxon>Wolbachia</taxon>
    </lineage>
</organism>
<name>A0AAU7YLZ3_9RICK</name>
<gene>
    <name evidence="3" type="ORF">ABS861_01835</name>
</gene>
<accession>A0AAU7YLZ3</accession>
<dbReference type="Gene3D" id="1.10.287.1490">
    <property type="match status" value="1"/>
</dbReference>
<sequence length="234" mass="26115">MGIGISTMQAKINELEKKFEELDCNNSDLEQVLKNVKQDIECAKESTQLKGDLKAITEKSSQLQSKLESIEQDLTKITQCAEEHTQLQSKLESIEQDLTKITQCAEEHTQLQSELESMVTTELKKHESTLENRVENLQEQFEGKNKELNSKYEKFLRASNNSKRQGSYASISFVLSGASAVGASLTMFHLAICLSLAVAALIFLATGCYCLYKANTTLSNIEIDQTQTTNFLTA</sequence>
<keyword evidence="2" id="KW-0812">Transmembrane</keyword>
<feature type="transmembrane region" description="Helical" evidence="2">
    <location>
        <begin position="189"/>
        <end position="212"/>
    </location>
</feature>
<evidence type="ECO:0000256" key="1">
    <source>
        <dbReference type="SAM" id="Coils"/>
    </source>
</evidence>
<dbReference type="EMBL" id="CP158587">
    <property type="protein sequence ID" value="XCA34170.1"/>
    <property type="molecule type" value="Genomic_DNA"/>
</dbReference>
<keyword evidence="2" id="KW-1133">Transmembrane helix</keyword>
<evidence type="ECO:0000256" key="2">
    <source>
        <dbReference type="SAM" id="Phobius"/>
    </source>
</evidence>
<keyword evidence="2" id="KW-0472">Membrane</keyword>
<feature type="coiled-coil region" evidence="1">
    <location>
        <begin position="5"/>
        <end position="154"/>
    </location>
</feature>
<evidence type="ECO:0000313" key="3">
    <source>
        <dbReference type="EMBL" id="XCA34170.1"/>
    </source>
</evidence>